<gene>
    <name evidence="1" type="ORF">DP114_29345</name>
    <name evidence="2" type="ORF">DP114_29385</name>
</gene>
<reference evidence="1 3" key="1">
    <citation type="submission" date="2018-06" db="EMBL/GenBank/DDBJ databases">
        <title>Comparative genomics of Brasilonema spp. strains.</title>
        <authorList>
            <person name="Alvarenga D.O."/>
            <person name="Fiore M.F."/>
            <person name="Varani A.M."/>
        </authorList>
    </citation>
    <scope>NUCLEOTIDE SEQUENCE [LARGE SCALE GENOMIC DNA]</scope>
    <source>
        <strain evidence="1 3">CENA114</strain>
    </source>
</reference>
<dbReference type="KEGG" id="bsen:DP114_29385"/>
<dbReference type="PANTHER" id="PTHR34614">
    <property type="match status" value="1"/>
</dbReference>
<name>A0A856MMZ1_9CYAN</name>
<dbReference type="EMBL" id="CP030118">
    <property type="protein sequence ID" value="QDL11467.1"/>
    <property type="molecule type" value="Genomic_DNA"/>
</dbReference>
<dbReference type="PANTHER" id="PTHR34614:SF2">
    <property type="entry name" value="TRANSPOSASE IS4-LIKE DOMAIN-CONTAINING PROTEIN"/>
    <property type="match status" value="1"/>
</dbReference>
<dbReference type="AlphaFoldDB" id="A0A856MMZ1"/>
<proteinExistence type="predicted"/>
<dbReference type="KEGG" id="bsen:DP114_29345"/>
<dbReference type="EMBL" id="CP030118">
    <property type="protein sequence ID" value="QDL11460.1"/>
    <property type="molecule type" value="Genomic_DNA"/>
</dbReference>
<evidence type="ECO:0000313" key="1">
    <source>
        <dbReference type="EMBL" id="QDL11460.1"/>
    </source>
</evidence>
<dbReference type="Proteomes" id="UP000503129">
    <property type="component" value="Chromosome"/>
</dbReference>
<evidence type="ECO:0000313" key="3">
    <source>
        <dbReference type="Proteomes" id="UP000503129"/>
    </source>
</evidence>
<organism evidence="1 3">
    <name type="scientific">Brasilonema sennae CENA114</name>
    <dbReference type="NCBI Taxonomy" id="415709"/>
    <lineage>
        <taxon>Bacteria</taxon>
        <taxon>Bacillati</taxon>
        <taxon>Cyanobacteriota</taxon>
        <taxon>Cyanophyceae</taxon>
        <taxon>Nostocales</taxon>
        <taxon>Scytonemataceae</taxon>
        <taxon>Brasilonema</taxon>
        <taxon>Bromeliae group (in: Brasilonema)</taxon>
    </lineage>
</organism>
<accession>A0A856MMZ1</accession>
<evidence type="ECO:0000313" key="2">
    <source>
        <dbReference type="EMBL" id="QDL11467.1"/>
    </source>
</evidence>
<keyword evidence="3" id="KW-1185">Reference proteome</keyword>
<protein>
    <submittedName>
        <fullName evidence="1">Uncharacterized protein</fullName>
    </submittedName>
</protein>
<sequence>MADQQKDEAESRSIHIISGYFRDHRLDLRQFVMDIVRTGDRNVPLYLRLADRNKADKAVFSQLMKDFQWHKAL</sequence>